<dbReference type="GO" id="GO:0008360">
    <property type="term" value="P:regulation of cell shape"/>
    <property type="evidence" value="ECO:0007669"/>
    <property type="project" value="UniProtKB-KW"/>
</dbReference>
<dbReference type="GO" id="GO:0047480">
    <property type="term" value="F:UDP-N-acetylmuramoyl-tripeptide-D-alanyl-D-alanine ligase activity"/>
    <property type="evidence" value="ECO:0007669"/>
    <property type="project" value="UniProtKB-UniRule"/>
</dbReference>
<dbReference type="Pfam" id="PF08245">
    <property type="entry name" value="Mur_ligase_M"/>
    <property type="match status" value="1"/>
</dbReference>
<dbReference type="SUPFAM" id="SSF53623">
    <property type="entry name" value="MurD-like peptide ligases, catalytic domain"/>
    <property type="match status" value="1"/>
</dbReference>
<dbReference type="UniPathway" id="UPA00219"/>
<dbReference type="InterPro" id="IPR051046">
    <property type="entry name" value="MurCDEF_CellWall_CoF430Synth"/>
</dbReference>
<evidence type="ECO:0000256" key="5">
    <source>
        <dbReference type="ARBA" id="ARBA00022840"/>
    </source>
</evidence>
<evidence type="ECO:0000259" key="14">
    <source>
        <dbReference type="Pfam" id="PF08245"/>
    </source>
</evidence>
<evidence type="ECO:0000256" key="2">
    <source>
        <dbReference type="ARBA" id="ARBA00022598"/>
    </source>
</evidence>
<dbReference type="SUPFAM" id="SSF53244">
    <property type="entry name" value="MurD-like peptide ligases, peptide-binding domain"/>
    <property type="match status" value="1"/>
</dbReference>
<evidence type="ECO:0000259" key="13">
    <source>
        <dbReference type="Pfam" id="PF02875"/>
    </source>
</evidence>
<proteinExistence type="inferred from homology"/>
<feature type="domain" description="Mur ligase central" evidence="14">
    <location>
        <begin position="107"/>
        <end position="293"/>
    </location>
</feature>
<comment type="caution">
    <text evidence="15">The sequence shown here is derived from an EMBL/GenBank/DDBJ whole genome shotgun (WGS) entry which is preliminary data.</text>
</comment>
<evidence type="ECO:0000256" key="8">
    <source>
        <dbReference type="ARBA" id="ARBA00023306"/>
    </source>
</evidence>
<keyword evidence="5 10" id="KW-0067">ATP-binding</keyword>
<evidence type="ECO:0000256" key="1">
    <source>
        <dbReference type="ARBA" id="ARBA00022490"/>
    </source>
</evidence>
<keyword evidence="4 10" id="KW-0547">Nucleotide-binding</keyword>
<feature type="domain" description="Mur ligase C-terminal" evidence="13">
    <location>
        <begin position="333"/>
        <end position="452"/>
    </location>
</feature>
<dbReference type="InterPro" id="IPR000713">
    <property type="entry name" value="Mur_ligase_N"/>
</dbReference>
<evidence type="ECO:0000256" key="11">
    <source>
        <dbReference type="RuleBase" id="RU004136"/>
    </source>
</evidence>
<dbReference type="GO" id="GO:0005737">
    <property type="term" value="C:cytoplasm"/>
    <property type="evidence" value="ECO:0007669"/>
    <property type="project" value="UniProtKB-SubCell"/>
</dbReference>
<reference evidence="15 16" key="1">
    <citation type="submission" date="2018-03" db="EMBL/GenBank/DDBJ databases">
        <title>Genomic Encyclopedia of Archaeal and Bacterial Type Strains, Phase II (KMG-II): from individual species to whole genera.</title>
        <authorList>
            <person name="Goeker M."/>
        </authorList>
    </citation>
    <scope>NUCLEOTIDE SEQUENCE [LARGE SCALE GENOMIC DNA]</scope>
    <source>
        <strain evidence="15 16">DSM 101533</strain>
    </source>
</reference>
<dbReference type="GO" id="GO:0071555">
    <property type="term" value="P:cell wall organization"/>
    <property type="evidence" value="ECO:0007669"/>
    <property type="project" value="UniProtKB-KW"/>
</dbReference>
<evidence type="ECO:0000256" key="9">
    <source>
        <dbReference type="ARBA" id="ARBA00023316"/>
    </source>
</evidence>
<dbReference type="InterPro" id="IPR035911">
    <property type="entry name" value="MurE/MurF_N"/>
</dbReference>
<dbReference type="Pfam" id="PF02875">
    <property type="entry name" value="Mur_ligase_C"/>
    <property type="match status" value="1"/>
</dbReference>
<gene>
    <name evidence="10" type="primary">murF</name>
    <name evidence="15" type="ORF">CLV80_103364</name>
</gene>
<keyword evidence="3 10" id="KW-0132">Cell division</keyword>
<organism evidence="15 16">
    <name type="scientific">Yoonia maritima</name>
    <dbReference type="NCBI Taxonomy" id="1435347"/>
    <lineage>
        <taxon>Bacteria</taxon>
        <taxon>Pseudomonadati</taxon>
        <taxon>Pseudomonadota</taxon>
        <taxon>Alphaproteobacteria</taxon>
        <taxon>Rhodobacterales</taxon>
        <taxon>Paracoccaceae</taxon>
        <taxon>Yoonia</taxon>
    </lineage>
</organism>
<comment type="catalytic activity">
    <reaction evidence="10 11">
        <text>D-alanyl-D-alanine + UDP-N-acetyl-alpha-D-muramoyl-L-alanyl-gamma-D-glutamyl-meso-2,6-diaminopimelate + ATP = UDP-N-acetyl-alpha-D-muramoyl-L-alanyl-gamma-D-glutamyl-meso-2,6-diaminopimeloyl-D-alanyl-D-alanine + ADP + phosphate + H(+)</text>
        <dbReference type="Rhea" id="RHEA:28374"/>
        <dbReference type="ChEBI" id="CHEBI:15378"/>
        <dbReference type="ChEBI" id="CHEBI:30616"/>
        <dbReference type="ChEBI" id="CHEBI:43474"/>
        <dbReference type="ChEBI" id="CHEBI:57822"/>
        <dbReference type="ChEBI" id="CHEBI:61386"/>
        <dbReference type="ChEBI" id="CHEBI:83905"/>
        <dbReference type="ChEBI" id="CHEBI:456216"/>
        <dbReference type="EC" id="6.3.2.10"/>
    </reaction>
</comment>
<dbReference type="InterPro" id="IPR036615">
    <property type="entry name" value="Mur_ligase_C_dom_sf"/>
</dbReference>
<dbReference type="GO" id="GO:0008766">
    <property type="term" value="F:UDP-N-acetylmuramoylalanyl-D-glutamyl-2,6-diaminopimelate-D-alanyl-D-alanine ligase activity"/>
    <property type="evidence" value="ECO:0007669"/>
    <property type="project" value="RHEA"/>
</dbReference>
<dbReference type="PANTHER" id="PTHR43024">
    <property type="entry name" value="UDP-N-ACETYLMURAMOYL-TRIPEPTIDE--D-ALANYL-D-ALANINE LIGASE"/>
    <property type="match status" value="1"/>
</dbReference>
<dbReference type="AlphaFoldDB" id="A0A2T0W201"/>
<keyword evidence="8 10" id="KW-0131">Cell cycle</keyword>
<evidence type="ECO:0000256" key="4">
    <source>
        <dbReference type="ARBA" id="ARBA00022741"/>
    </source>
</evidence>
<sequence>MIKLWTGEDVVAAIGGHGPDDWSATGVSVDTRTLRKGDLFVALKHIADGHDYVAEAFEKGAVAAIVCQAPTGVSDDMRLVTVPDTLRALRDLARAARFRAKAQIVAVTGSVGKASTIGMLRIMLSGQGTCHASQASYVNQWDVPLSLATLPPDADFAVIKIGARRPGDIGPLSQLVQPHVAIVTRVAPEHLEAFGSITAIAHEKASIFDGLGKDGVAIFHGDDETAVHLRAGTGEGLPTSFGKAGNDWALRNVRLSRDVTVILANGQGQDYLFKLSVPGRHFAVNALGALAAVTAMGVDTVTATLDLAHWAPSTGRGTRERIVLDPANDGETIELLDDAFNANPTSVDTSLEVIAASEPHDNVGRIIKGRRVVILGDMGGLGAGAAQLHGALAQNCHLQKMDQVHCAGPLMYHLWRALPQHQRGQWAESPADLVPQVSRMLDAGDVVLVKGSAGSKISLVVDAIRKLGHRRPQEE</sequence>
<dbReference type="Pfam" id="PF01225">
    <property type="entry name" value="Mur_ligase"/>
    <property type="match status" value="1"/>
</dbReference>
<dbReference type="RefSeq" id="WP_106356052.1">
    <property type="nucleotide sequence ID" value="NZ_PVTP01000003.1"/>
</dbReference>
<comment type="function">
    <text evidence="10 11">Involved in cell wall formation. Catalyzes the final step in the synthesis of UDP-N-acetylmuramoyl-pentapeptide, the precursor of murein.</text>
</comment>
<dbReference type="EC" id="6.3.2.10" evidence="10 11"/>
<dbReference type="Gene3D" id="3.40.1190.10">
    <property type="entry name" value="Mur-like, catalytic domain"/>
    <property type="match status" value="1"/>
</dbReference>
<accession>A0A2T0W201</accession>
<evidence type="ECO:0000256" key="6">
    <source>
        <dbReference type="ARBA" id="ARBA00022960"/>
    </source>
</evidence>
<protein>
    <recommendedName>
        <fullName evidence="10 11">UDP-N-acetylmuramoyl-tripeptide--D-alanyl-D-alanine ligase</fullName>
        <ecNumber evidence="10 11">6.3.2.10</ecNumber>
    </recommendedName>
    <alternativeName>
        <fullName evidence="10">D-alanyl-D-alanine-adding enzyme</fullName>
    </alternativeName>
</protein>
<evidence type="ECO:0000313" key="15">
    <source>
        <dbReference type="EMBL" id="PRY79032.1"/>
    </source>
</evidence>
<keyword evidence="2 10" id="KW-0436">Ligase</keyword>
<dbReference type="Gene3D" id="3.90.190.20">
    <property type="entry name" value="Mur ligase, C-terminal domain"/>
    <property type="match status" value="1"/>
</dbReference>
<dbReference type="EMBL" id="PVTP01000003">
    <property type="protein sequence ID" value="PRY79032.1"/>
    <property type="molecule type" value="Genomic_DNA"/>
</dbReference>
<keyword evidence="1 10" id="KW-0963">Cytoplasm</keyword>
<dbReference type="GO" id="GO:0051301">
    <property type="term" value="P:cell division"/>
    <property type="evidence" value="ECO:0007669"/>
    <property type="project" value="UniProtKB-KW"/>
</dbReference>
<dbReference type="InterPro" id="IPR004101">
    <property type="entry name" value="Mur_ligase_C"/>
</dbReference>
<evidence type="ECO:0000259" key="12">
    <source>
        <dbReference type="Pfam" id="PF01225"/>
    </source>
</evidence>
<dbReference type="GO" id="GO:0005524">
    <property type="term" value="F:ATP binding"/>
    <property type="evidence" value="ECO:0007669"/>
    <property type="project" value="UniProtKB-UniRule"/>
</dbReference>
<dbReference type="Proteomes" id="UP000238007">
    <property type="component" value="Unassembled WGS sequence"/>
</dbReference>
<keyword evidence="9 10" id="KW-0961">Cell wall biogenesis/degradation</keyword>
<dbReference type="SUPFAM" id="SSF63418">
    <property type="entry name" value="MurE/MurF N-terminal domain"/>
    <property type="match status" value="1"/>
</dbReference>
<comment type="subcellular location">
    <subcellularLocation>
        <location evidence="10 11">Cytoplasm</location>
    </subcellularLocation>
</comment>
<name>A0A2T0W201_9RHOB</name>
<dbReference type="Gene3D" id="3.40.1390.10">
    <property type="entry name" value="MurE/MurF, N-terminal domain"/>
    <property type="match status" value="1"/>
</dbReference>
<dbReference type="GO" id="GO:0009252">
    <property type="term" value="P:peptidoglycan biosynthetic process"/>
    <property type="evidence" value="ECO:0007669"/>
    <property type="project" value="UniProtKB-UniRule"/>
</dbReference>
<evidence type="ECO:0000256" key="10">
    <source>
        <dbReference type="HAMAP-Rule" id="MF_02019"/>
    </source>
</evidence>
<evidence type="ECO:0000313" key="16">
    <source>
        <dbReference type="Proteomes" id="UP000238007"/>
    </source>
</evidence>
<comment type="pathway">
    <text evidence="10 11">Cell wall biogenesis; peptidoglycan biosynthesis.</text>
</comment>
<evidence type="ECO:0000256" key="3">
    <source>
        <dbReference type="ARBA" id="ARBA00022618"/>
    </source>
</evidence>
<dbReference type="InterPro" id="IPR036565">
    <property type="entry name" value="Mur-like_cat_sf"/>
</dbReference>
<dbReference type="NCBIfam" id="TIGR01143">
    <property type="entry name" value="murF"/>
    <property type="match status" value="1"/>
</dbReference>
<dbReference type="InterPro" id="IPR005863">
    <property type="entry name" value="UDP-N-AcMur_synth"/>
</dbReference>
<dbReference type="HAMAP" id="MF_02019">
    <property type="entry name" value="MurF"/>
    <property type="match status" value="1"/>
</dbReference>
<dbReference type="InterPro" id="IPR013221">
    <property type="entry name" value="Mur_ligase_cen"/>
</dbReference>
<comment type="caution">
    <text evidence="10">Lacks conserved residue(s) required for the propagation of feature annotation.</text>
</comment>
<keyword evidence="7 10" id="KW-0573">Peptidoglycan synthesis</keyword>
<evidence type="ECO:0000256" key="7">
    <source>
        <dbReference type="ARBA" id="ARBA00022984"/>
    </source>
</evidence>
<feature type="domain" description="Mur ligase N-terminal catalytic" evidence="12">
    <location>
        <begin position="25"/>
        <end position="95"/>
    </location>
</feature>
<keyword evidence="16" id="KW-1185">Reference proteome</keyword>
<comment type="similarity">
    <text evidence="10">Belongs to the MurCDEF family. MurF subfamily.</text>
</comment>
<keyword evidence="6 10" id="KW-0133">Cell shape</keyword>
<dbReference type="PANTHER" id="PTHR43024:SF1">
    <property type="entry name" value="UDP-N-ACETYLMURAMOYL-TRIPEPTIDE--D-ALANYL-D-ALANINE LIGASE"/>
    <property type="match status" value="1"/>
</dbReference>
<dbReference type="OrthoDB" id="9800958at2"/>